<feature type="region of interest" description="Disordered" evidence="7">
    <location>
        <begin position="713"/>
        <end position="768"/>
    </location>
</feature>
<evidence type="ECO:0000313" key="10">
    <source>
        <dbReference type="Proteomes" id="UP000813427"/>
    </source>
</evidence>
<organism evidence="9 10">
    <name type="scientific">Fusarium tricinctum</name>
    <dbReference type="NCBI Taxonomy" id="61284"/>
    <lineage>
        <taxon>Eukaryota</taxon>
        <taxon>Fungi</taxon>
        <taxon>Dikarya</taxon>
        <taxon>Ascomycota</taxon>
        <taxon>Pezizomycotina</taxon>
        <taxon>Sordariomycetes</taxon>
        <taxon>Hypocreomycetidae</taxon>
        <taxon>Hypocreales</taxon>
        <taxon>Nectriaceae</taxon>
        <taxon>Fusarium</taxon>
        <taxon>Fusarium tricinctum species complex</taxon>
    </lineage>
</organism>
<evidence type="ECO:0000256" key="2">
    <source>
        <dbReference type="ARBA" id="ARBA00006403"/>
    </source>
</evidence>
<evidence type="ECO:0000256" key="4">
    <source>
        <dbReference type="ARBA" id="ARBA00023242"/>
    </source>
</evidence>
<feature type="coiled-coil region" evidence="6">
    <location>
        <begin position="130"/>
        <end position="157"/>
    </location>
</feature>
<dbReference type="Pfam" id="PF00447">
    <property type="entry name" value="HSF_DNA-bind"/>
    <property type="match status" value="1"/>
</dbReference>
<feature type="compositionally biased region" description="Basic residues" evidence="7">
    <location>
        <begin position="1"/>
        <end position="10"/>
    </location>
</feature>
<dbReference type="EMBL" id="JAGPXF010000002">
    <property type="protein sequence ID" value="KAH7256557.1"/>
    <property type="molecule type" value="Genomic_DNA"/>
</dbReference>
<protein>
    <recommendedName>
        <fullName evidence="8">HSF-type DNA-binding domain-containing protein</fullName>
    </recommendedName>
</protein>
<dbReference type="GO" id="GO:0005634">
    <property type="term" value="C:nucleus"/>
    <property type="evidence" value="ECO:0007669"/>
    <property type="project" value="UniProtKB-SubCell"/>
</dbReference>
<feature type="compositionally biased region" description="Acidic residues" evidence="7">
    <location>
        <begin position="279"/>
        <end position="289"/>
    </location>
</feature>
<feature type="region of interest" description="Disordered" evidence="7">
    <location>
        <begin position="261"/>
        <end position="321"/>
    </location>
</feature>
<comment type="similarity">
    <text evidence="2 5">Belongs to the HSF family.</text>
</comment>
<keyword evidence="6" id="KW-0175">Coiled coil</keyword>
<feature type="domain" description="HSF-type DNA-binding" evidence="8">
    <location>
        <begin position="157"/>
        <end position="264"/>
    </location>
</feature>
<evidence type="ECO:0000256" key="7">
    <source>
        <dbReference type="SAM" id="MobiDB-lite"/>
    </source>
</evidence>
<feature type="region of interest" description="Disordered" evidence="7">
    <location>
        <begin position="1"/>
        <end position="21"/>
    </location>
</feature>
<keyword evidence="3" id="KW-0238">DNA-binding</keyword>
<comment type="subcellular location">
    <subcellularLocation>
        <location evidence="1">Nucleus</location>
    </subcellularLocation>
</comment>
<feature type="region of interest" description="Disordered" evidence="7">
    <location>
        <begin position="429"/>
        <end position="503"/>
    </location>
</feature>
<dbReference type="InterPro" id="IPR000232">
    <property type="entry name" value="HSF_DNA-bd"/>
</dbReference>
<proteinExistence type="inferred from homology"/>
<dbReference type="PANTHER" id="PTHR10015">
    <property type="entry name" value="HEAT SHOCK TRANSCRIPTION FACTOR"/>
    <property type="match status" value="1"/>
</dbReference>
<accession>A0A8K0S4I8</accession>
<dbReference type="Gene3D" id="1.10.10.10">
    <property type="entry name" value="Winged helix-like DNA-binding domain superfamily/Winged helix DNA-binding domain"/>
    <property type="match status" value="1"/>
</dbReference>
<feature type="region of interest" description="Disordered" evidence="7">
    <location>
        <begin position="557"/>
        <end position="611"/>
    </location>
</feature>
<dbReference type="GO" id="GO:0043565">
    <property type="term" value="F:sequence-specific DNA binding"/>
    <property type="evidence" value="ECO:0007669"/>
    <property type="project" value="InterPro"/>
</dbReference>
<keyword evidence="10" id="KW-1185">Reference proteome</keyword>
<keyword evidence="4" id="KW-0539">Nucleus</keyword>
<dbReference type="InterPro" id="IPR036390">
    <property type="entry name" value="WH_DNA-bd_sf"/>
</dbReference>
<dbReference type="AlphaFoldDB" id="A0A8K0S4I8"/>
<gene>
    <name evidence="9" type="ORF">BKA59DRAFT_77686</name>
</gene>
<evidence type="ECO:0000313" key="9">
    <source>
        <dbReference type="EMBL" id="KAH7256557.1"/>
    </source>
</evidence>
<evidence type="ECO:0000256" key="1">
    <source>
        <dbReference type="ARBA" id="ARBA00004123"/>
    </source>
</evidence>
<dbReference type="OrthoDB" id="60033at2759"/>
<dbReference type="SUPFAM" id="SSF46785">
    <property type="entry name" value="Winged helix' DNA-binding domain"/>
    <property type="match status" value="1"/>
</dbReference>
<sequence length="768" mass="84447">MSAPNPRKRAAPGASPMMPLPQQMQQQYNSGNAAGDQVLRWNGMGDASNFMNGADGIMDGNAHVGNSFGLVPAQPQYPQPVPTPSNTLARRQMNRALVPTNTRNFEGAVEPWGNFVGDDNALLQQNGPENLNEQDNVELLEEMAQKAKREAQAKRKQIPPFVQKLSSFLEERKNEDLIRWSEKGDSFIVLDEDEFAKTLIPELFKHNNYASFVRQLNMYGFHKRVGLSDNSMRASERKNKSPSEYSNPYFRRGHPNLLWLINKPKSGSKAKKGAKGMEGENDSEEEGVNEEILTSNLGPSVAQPPRSLPASESQPPPKKEMSVIREELSKVREQQKLILGAINRLQRNNTDLYNQALMFQNQHDRHQNSINAILNFLANVFRKTLEDQGNSQNVSEIISSMITSQNQQSSQHGSVGNVVDLGDFIQQMDPATYGTPHKRARGLLPPIPNQNNRAQTVRSSSTPNRSTPGSSAYQPVGHHNPEMGHVTELHDNSPSDTTSPNLRQELETNPHERMMKIINDHNATNNHLDLPEAAELVANAPNTLSNAQRSNLVNFMASQSSSAPSARSTPTPAPHSTTPVPPSAQIPTSNSHMAMPTMPTTASVSPPPVEAPSLSPIMGPPMAPPSLNEINTNQMDLDQLQRLQSEQDAKISELGSILGPLSPSGHIPGLGDDSGAYFDPQPTDFDQFFDSNAFLGDAQYGADGNDFNFTLDTDPNHHHQQGQLHPGHIMPHASNTNTPSPAGTEEILRDDLRLESTPDRGIKRQRVG</sequence>
<evidence type="ECO:0000256" key="3">
    <source>
        <dbReference type="ARBA" id="ARBA00023125"/>
    </source>
</evidence>
<feature type="compositionally biased region" description="Basic and acidic residues" evidence="7">
    <location>
        <begin position="479"/>
        <end position="493"/>
    </location>
</feature>
<dbReference type="Proteomes" id="UP000813427">
    <property type="component" value="Unassembled WGS sequence"/>
</dbReference>
<dbReference type="SMART" id="SM00415">
    <property type="entry name" value="HSF"/>
    <property type="match status" value="1"/>
</dbReference>
<dbReference type="InterPro" id="IPR036388">
    <property type="entry name" value="WH-like_DNA-bd_sf"/>
</dbReference>
<name>A0A8K0S4I8_9HYPO</name>
<evidence type="ECO:0000256" key="5">
    <source>
        <dbReference type="RuleBase" id="RU004020"/>
    </source>
</evidence>
<dbReference type="PRINTS" id="PR00056">
    <property type="entry name" value="HSFDOMAIN"/>
</dbReference>
<evidence type="ECO:0000256" key="6">
    <source>
        <dbReference type="SAM" id="Coils"/>
    </source>
</evidence>
<feature type="compositionally biased region" description="Polar residues" evidence="7">
    <location>
        <begin position="449"/>
        <end position="473"/>
    </location>
</feature>
<dbReference type="FunFam" id="1.10.10.10:FF:000173">
    <property type="entry name" value="Heat shock transcription factor Hsf1"/>
    <property type="match status" value="1"/>
</dbReference>
<evidence type="ECO:0000259" key="8">
    <source>
        <dbReference type="SMART" id="SM00415"/>
    </source>
</evidence>
<feature type="compositionally biased region" description="Low complexity" evidence="7">
    <location>
        <begin position="557"/>
        <end position="578"/>
    </location>
</feature>
<comment type="caution">
    <text evidence="9">The sequence shown here is derived from an EMBL/GenBank/DDBJ whole genome shotgun (WGS) entry which is preliminary data.</text>
</comment>
<reference evidence="9" key="1">
    <citation type="journal article" date="2021" name="Nat. Commun.">
        <title>Genetic determinants of endophytism in the Arabidopsis root mycobiome.</title>
        <authorList>
            <person name="Mesny F."/>
            <person name="Miyauchi S."/>
            <person name="Thiergart T."/>
            <person name="Pickel B."/>
            <person name="Atanasova L."/>
            <person name="Karlsson M."/>
            <person name="Huettel B."/>
            <person name="Barry K.W."/>
            <person name="Haridas S."/>
            <person name="Chen C."/>
            <person name="Bauer D."/>
            <person name="Andreopoulos W."/>
            <person name="Pangilinan J."/>
            <person name="LaButti K."/>
            <person name="Riley R."/>
            <person name="Lipzen A."/>
            <person name="Clum A."/>
            <person name="Drula E."/>
            <person name="Henrissat B."/>
            <person name="Kohler A."/>
            <person name="Grigoriev I.V."/>
            <person name="Martin F.M."/>
            <person name="Hacquard S."/>
        </authorList>
    </citation>
    <scope>NUCLEOTIDE SEQUENCE</scope>
    <source>
        <strain evidence="9">MPI-SDFR-AT-0068</strain>
    </source>
</reference>
<dbReference type="GO" id="GO:0003700">
    <property type="term" value="F:DNA-binding transcription factor activity"/>
    <property type="evidence" value="ECO:0007669"/>
    <property type="project" value="InterPro"/>
</dbReference>
<feature type="compositionally biased region" description="Basic and acidic residues" evidence="7">
    <location>
        <begin position="746"/>
        <end position="762"/>
    </location>
</feature>
<dbReference type="PANTHER" id="PTHR10015:SF427">
    <property type="entry name" value="HEAT SHOCK FACTOR PROTEIN"/>
    <property type="match status" value="1"/>
</dbReference>